<dbReference type="RefSeq" id="WP_077129393.1">
    <property type="nucleotide sequence ID" value="NZ_CP014263.1"/>
</dbReference>
<keyword evidence="2" id="KW-0012">Acyltransferase</keyword>
<dbReference type="Gene3D" id="3.40.630.30">
    <property type="match status" value="1"/>
</dbReference>
<dbReference type="OrthoDB" id="9792929at2"/>
<dbReference type="InterPro" id="IPR050832">
    <property type="entry name" value="Bact_Acetyltransf"/>
</dbReference>
<dbReference type="KEGG" id="smon:AWR27_00545"/>
<dbReference type="InterPro" id="IPR016181">
    <property type="entry name" value="Acyl_CoA_acyltransferase"/>
</dbReference>
<dbReference type="GO" id="GO:0016747">
    <property type="term" value="F:acyltransferase activity, transferring groups other than amino-acyl groups"/>
    <property type="evidence" value="ECO:0007669"/>
    <property type="project" value="InterPro"/>
</dbReference>
<sequence>MILQIRDAIEQDAPAIYTFLCDLEEETLDLDRFMAVYQYNLTNPAAFYLIAERADEVVGFVSCYVQYALHHVGKVGEIQELYVRPDCRNERIGRQLITAITELSHRENLINLEVTTNQKRADTVRFYEREGFQRTHYKLVKPVQI</sequence>
<dbReference type="STRING" id="1178516.AWR27_00545"/>
<dbReference type="PANTHER" id="PTHR43877">
    <property type="entry name" value="AMINOALKYLPHOSPHONATE N-ACETYLTRANSFERASE-RELATED-RELATED"/>
    <property type="match status" value="1"/>
</dbReference>
<evidence type="ECO:0000256" key="2">
    <source>
        <dbReference type="ARBA" id="ARBA00023315"/>
    </source>
</evidence>
<dbReference type="Proteomes" id="UP000187941">
    <property type="component" value="Chromosome"/>
</dbReference>
<evidence type="ECO:0000313" key="5">
    <source>
        <dbReference type="Proteomes" id="UP000187941"/>
    </source>
</evidence>
<accession>A0A1P9WRH4</accession>
<evidence type="ECO:0000259" key="3">
    <source>
        <dbReference type="PROSITE" id="PS51186"/>
    </source>
</evidence>
<evidence type="ECO:0000256" key="1">
    <source>
        <dbReference type="ARBA" id="ARBA00022679"/>
    </source>
</evidence>
<dbReference type="PANTHER" id="PTHR43877:SF2">
    <property type="entry name" value="AMINOALKYLPHOSPHONATE N-ACETYLTRANSFERASE-RELATED"/>
    <property type="match status" value="1"/>
</dbReference>
<dbReference type="Pfam" id="PF00583">
    <property type="entry name" value="Acetyltransf_1"/>
    <property type="match status" value="1"/>
</dbReference>
<evidence type="ECO:0000313" key="4">
    <source>
        <dbReference type="EMBL" id="AQG77968.1"/>
    </source>
</evidence>
<proteinExistence type="predicted"/>
<reference evidence="4 5" key="1">
    <citation type="submission" date="2016-01" db="EMBL/GenBank/DDBJ databases">
        <authorList>
            <person name="Oliw E.H."/>
        </authorList>
    </citation>
    <scope>NUCLEOTIDE SEQUENCE [LARGE SCALE GENOMIC DNA]</scope>
    <source>
        <strain evidence="4 5">DY10</strain>
    </source>
</reference>
<name>A0A1P9WRH4_9BACT</name>
<dbReference type="PROSITE" id="PS51186">
    <property type="entry name" value="GNAT"/>
    <property type="match status" value="1"/>
</dbReference>
<dbReference type="InterPro" id="IPR000182">
    <property type="entry name" value="GNAT_dom"/>
</dbReference>
<dbReference type="SUPFAM" id="SSF55729">
    <property type="entry name" value="Acyl-CoA N-acyltransferases (Nat)"/>
    <property type="match status" value="1"/>
</dbReference>
<dbReference type="AlphaFoldDB" id="A0A1P9WRH4"/>
<organism evidence="4 5">
    <name type="scientific">Spirosoma montaniterrae</name>
    <dbReference type="NCBI Taxonomy" id="1178516"/>
    <lineage>
        <taxon>Bacteria</taxon>
        <taxon>Pseudomonadati</taxon>
        <taxon>Bacteroidota</taxon>
        <taxon>Cytophagia</taxon>
        <taxon>Cytophagales</taxon>
        <taxon>Cytophagaceae</taxon>
        <taxon>Spirosoma</taxon>
    </lineage>
</organism>
<protein>
    <submittedName>
        <fullName evidence="4">GCN5 family acetyltransferase</fullName>
    </submittedName>
</protein>
<feature type="domain" description="N-acetyltransferase" evidence="3">
    <location>
        <begin position="3"/>
        <end position="145"/>
    </location>
</feature>
<keyword evidence="5" id="KW-1185">Reference proteome</keyword>
<dbReference type="CDD" id="cd04301">
    <property type="entry name" value="NAT_SF"/>
    <property type="match status" value="1"/>
</dbReference>
<gene>
    <name evidence="4" type="ORF">AWR27_00545</name>
</gene>
<keyword evidence="1 4" id="KW-0808">Transferase</keyword>
<dbReference type="EMBL" id="CP014263">
    <property type="protein sequence ID" value="AQG77968.1"/>
    <property type="molecule type" value="Genomic_DNA"/>
</dbReference>